<dbReference type="PANTHER" id="PTHR30008">
    <property type="entry name" value="EXODEOXYRIBONUCLEASE 7 LARGE SUBUNIT"/>
    <property type="match status" value="1"/>
</dbReference>
<dbReference type="InterPro" id="IPR020579">
    <property type="entry name" value="Exonuc_VII_lsu_C"/>
</dbReference>
<dbReference type="Proteomes" id="UP000014115">
    <property type="component" value="Unassembled WGS sequence"/>
</dbReference>
<dbReference type="AlphaFoldDB" id="K2KBP6"/>
<dbReference type="Pfam" id="PF02601">
    <property type="entry name" value="Exonuc_VII_L"/>
    <property type="match status" value="1"/>
</dbReference>
<dbReference type="STRING" id="740709.A10D4_02650"/>
<dbReference type="OrthoDB" id="9802795at2"/>
<dbReference type="Pfam" id="PF13742">
    <property type="entry name" value="tRNA_anti_2"/>
    <property type="match status" value="1"/>
</dbReference>
<evidence type="ECO:0000256" key="2">
    <source>
        <dbReference type="ARBA" id="ARBA00022722"/>
    </source>
</evidence>
<evidence type="ECO:0000256" key="4">
    <source>
        <dbReference type="ARBA" id="ARBA00022839"/>
    </source>
</evidence>
<protein>
    <recommendedName>
        <fullName evidence="5">Exodeoxyribonuclease 7 large subunit</fullName>
        <ecNumber evidence="5">3.1.11.6</ecNumber>
    </recommendedName>
    <alternativeName>
        <fullName evidence="5">Exodeoxyribonuclease VII large subunit</fullName>
        <shortName evidence="5">Exonuclease VII large subunit</shortName>
    </alternativeName>
</protein>
<keyword evidence="10" id="KW-1185">Reference proteome</keyword>
<evidence type="ECO:0000256" key="6">
    <source>
        <dbReference type="RuleBase" id="RU004355"/>
    </source>
</evidence>
<dbReference type="HAMAP" id="MF_00378">
    <property type="entry name" value="Exonuc_7_L"/>
    <property type="match status" value="1"/>
</dbReference>
<reference evidence="9 10" key="1">
    <citation type="journal article" date="2012" name="J. Bacteriol.">
        <title>Genome Sequence of Idiomarina xiamenensis Type Strain 10-D-4.</title>
        <authorList>
            <person name="Lai Q."/>
            <person name="Wang L."/>
            <person name="Wang W."/>
            <person name="Shao Z."/>
        </authorList>
    </citation>
    <scope>NUCLEOTIDE SEQUENCE [LARGE SCALE GENOMIC DNA]</scope>
    <source>
        <strain evidence="9 10">10-D-4</strain>
    </source>
</reference>
<comment type="similarity">
    <text evidence="5 6">Belongs to the XseA family.</text>
</comment>
<dbReference type="eggNOG" id="COG1570">
    <property type="taxonomic scope" value="Bacteria"/>
</dbReference>
<organism evidence="9 10">
    <name type="scientific">Idiomarina xiamenensis 10-D-4</name>
    <dbReference type="NCBI Taxonomy" id="740709"/>
    <lineage>
        <taxon>Bacteria</taxon>
        <taxon>Pseudomonadati</taxon>
        <taxon>Pseudomonadota</taxon>
        <taxon>Gammaproteobacteria</taxon>
        <taxon>Alteromonadales</taxon>
        <taxon>Idiomarinaceae</taxon>
        <taxon>Idiomarina</taxon>
    </lineage>
</organism>
<dbReference type="PATRIC" id="fig|740709.3.peg.533"/>
<dbReference type="InterPro" id="IPR025824">
    <property type="entry name" value="OB-fold_nuc-bd_dom"/>
</dbReference>
<dbReference type="CDD" id="cd04489">
    <property type="entry name" value="ExoVII_LU_OBF"/>
    <property type="match status" value="1"/>
</dbReference>
<evidence type="ECO:0000256" key="3">
    <source>
        <dbReference type="ARBA" id="ARBA00022801"/>
    </source>
</evidence>
<comment type="function">
    <text evidence="5">Bidirectionally degrades single-stranded DNA into large acid-insoluble oligonucleotides, which are then degraded further into small acid-soluble oligonucleotides.</text>
</comment>
<sequence length="441" mass="50627">MQDAIFSVSRLNAEVRQLLEQGFGRIWLVGEISNFAAPSSGHWYFTLKDERAQIKCAMFRNSNQRVRLRPGNGMQVLVRAKLTVYEPRGDYQLIAEHLEDAGQGLLQQQFEQLKLKLAGEGLFNQQHKQPLPERVRRLGVITSPTGAAIRDVLAVLKRRDPGLAVIIYPTAVQGADAAQQIRQALATAIRRNECDALLLTRGGGSLEDLWCFNDEALARDIFDCPLPLISAVGHEVDFTIADFVADVRSPTPSAAAELVSYDQTVELRQLQQQRQRLQRAMQQYLWRQQQRQQQCTQRLRLRDPQRQLQQQGQRCDELMVRAAQALSRRQQQAQQQLSYTQQRLQRLHPQRDLLQQQQRLQELQQRLSQRIERRVSDAQQRFARQAQALHLVSPLNVLSRGYAIVRDDQQQVIRSAQQVRNEQTLTVTLSDGELKVINRLS</sequence>
<keyword evidence="1 5" id="KW-0963">Cytoplasm</keyword>
<comment type="caution">
    <text evidence="9">The sequence shown here is derived from an EMBL/GenBank/DDBJ whole genome shotgun (WGS) entry which is preliminary data.</text>
</comment>
<accession>K2KBP6</accession>
<evidence type="ECO:0000313" key="10">
    <source>
        <dbReference type="Proteomes" id="UP000014115"/>
    </source>
</evidence>
<keyword evidence="3 5" id="KW-0378">Hydrolase</keyword>
<dbReference type="GO" id="GO:0009318">
    <property type="term" value="C:exodeoxyribonuclease VII complex"/>
    <property type="evidence" value="ECO:0007669"/>
    <property type="project" value="UniProtKB-UniRule"/>
</dbReference>
<evidence type="ECO:0000259" key="8">
    <source>
        <dbReference type="Pfam" id="PF13742"/>
    </source>
</evidence>
<evidence type="ECO:0000259" key="7">
    <source>
        <dbReference type="Pfam" id="PF02601"/>
    </source>
</evidence>
<keyword evidence="2 5" id="KW-0540">Nuclease</keyword>
<evidence type="ECO:0000313" key="9">
    <source>
        <dbReference type="EMBL" id="EKE85208.1"/>
    </source>
</evidence>
<dbReference type="RefSeq" id="WP_008487558.1">
    <property type="nucleotide sequence ID" value="NZ_AMRG01000003.1"/>
</dbReference>
<gene>
    <name evidence="5 9" type="primary">xseA</name>
    <name evidence="9" type="ORF">A10D4_02650</name>
</gene>
<dbReference type="GO" id="GO:0008855">
    <property type="term" value="F:exodeoxyribonuclease VII activity"/>
    <property type="evidence" value="ECO:0007669"/>
    <property type="project" value="UniProtKB-UniRule"/>
</dbReference>
<feature type="domain" description="OB-fold nucleic acid binding" evidence="8">
    <location>
        <begin position="6"/>
        <end position="98"/>
    </location>
</feature>
<name>K2KBP6_9GAMM</name>
<dbReference type="GO" id="GO:0006308">
    <property type="term" value="P:DNA catabolic process"/>
    <property type="evidence" value="ECO:0007669"/>
    <property type="project" value="UniProtKB-UniRule"/>
</dbReference>
<evidence type="ECO:0000256" key="1">
    <source>
        <dbReference type="ARBA" id="ARBA00022490"/>
    </source>
</evidence>
<dbReference type="PANTHER" id="PTHR30008:SF0">
    <property type="entry name" value="EXODEOXYRIBONUCLEASE 7 LARGE SUBUNIT"/>
    <property type="match status" value="1"/>
</dbReference>
<dbReference type="EMBL" id="AMRG01000003">
    <property type="protein sequence ID" value="EKE85208.1"/>
    <property type="molecule type" value="Genomic_DNA"/>
</dbReference>
<comment type="subunit">
    <text evidence="5">Heterooligomer composed of large and small subunits.</text>
</comment>
<dbReference type="GO" id="GO:0005737">
    <property type="term" value="C:cytoplasm"/>
    <property type="evidence" value="ECO:0007669"/>
    <property type="project" value="UniProtKB-SubCell"/>
</dbReference>
<dbReference type="GO" id="GO:0003676">
    <property type="term" value="F:nucleic acid binding"/>
    <property type="evidence" value="ECO:0007669"/>
    <property type="project" value="InterPro"/>
</dbReference>
<proteinExistence type="inferred from homology"/>
<dbReference type="InterPro" id="IPR003753">
    <property type="entry name" value="Exonuc_VII_L"/>
</dbReference>
<dbReference type="EC" id="3.1.11.6" evidence="5"/>
<keyword evidence="4 5" id="KW-0269">Exonuclease</keyword>
<comment type="catalytic activity">
    <reaction evidence="5 6">
        <text>Exonucleolytic cleavage in either 5'- to 3'- or 3'- to 5'-direction to yield nucleoside 5'-phosphates.</text>
        <dbReference type="EC" id="3.1.11.6"/>
    </reaction>
</comment>
<dbReference type="NCBIfam" id="TIGR00237">
    <property type="entry name" value="xseA"/>
    <property type="match status" value="1"/>
</dbReference>
<feature type="domain" description="Exonuclease VII large subunit C-terminal" evidence="7">
    <location>
        <begin position="122"/>
        <end position="436"/>
    </location>
</feature>
<comment type="subcellular location">
    <subcellularLocation>
        <location evidence="5 6">Cytoplasm</location>
    </subcellularLocation>
</comment>
<evidence type="ECO:0000256" key="5">
    <source>
        <dbReference type="HAMAP-Rule" id="MF_00378"/>
    </source>
</evidence>